<keyword evidence="2" id="KW-1185">Reference proteome</keyword>
<accession>D6RQ87</accession>
<protein>
    <submittedName>
        <fullName evidence="1">Uncharacterized protein</fullName>
    </submittedName>
</protein>
<comment type="caution">
    <text evidence="1">The sequence shown here is derived from an EMBL/GenBank/DDBJ whole genome shotgun (WGS) entry which is preliminary data.</text>
</comment>
<dbReference type="AlphaFoldDB" id="D6RQ87"/>
<organism evidence="1 2">
    <name type="scientific">Coprinopsis cinerea (strain Okayama-7 / 130 / ATCC MYA-4618 / FGSC 9003)</name>
    <name type="common">Inky cap fungus</name>
    <name type="synonym">Hormographiella aspergillata</name>
    <dbReference type="NCBI Taxonomy" id="240176"/>
    <lineage>
        <taxon>Eukaryota</taxon>
        <taxon>Fungi</taxon>
        <taxon>Dikarya</taxon>
        <taxon>Basidiomycota</taxon>
        <taxon>Agaricomycotina</taxon>
        <taxon>Agaricomycetes</taxon>
        <taxon>Agaricomycetidae</taxon>
        <taxon>Agaricales</taxon>
        <taxon>Agaricineae</taxon>
        <taxon>Psathyrellaceae</taxon>
        <taxon>Coprinopsis</taxon>
    </lineage>
</organism>
<dbReference type="RefSeq" id="XP_002910299.1">
    <property type="nucleotide sequence ID" value="XM_002910253.1"/>
</dbReference>
<gene>
    <name evidence="1" type="ORF">CC1G_15728</name>
</gene>
<dbReference type="KEGG" id="cci:CC1G_15728"/>
<dbReference type="VEuPathDB" id="FungiDB:CC1G_15728"/>
<dbReference type="InParanoid" id="D6RQ87"/>
<dbReference type="HOGENOM" id="CLU_2589657_0_0_1"/>
<dbReference type="Proteomes" id="UP000001861">
    <property type="component" value="Unassembled WGS sequence"/>
</dbReference>
<reference evidence="1 2" key="1">
    <citation type="journal article" date="2010" name="Proc. Natl. Acad. Sci. U.S.A.">
        <title>Insights into evolution of multicellular fungi from the assembled chromosomes of the mushroom Coprinopsis cinerea (Coprinus cinereus).</title>
        <authorList>
            <person name="Stajich J.E."/>
            <person name="Wilke S.K."/>
            <person name="Ahren D."/>
            <person name="Au C.H."/>
            <person name="Birren B.W."/>
            <person name="Borodovsky M."/>
            <person name="Burns C."/>
            <person name="Canback B."/>
            <person name="Casselton L.A."/>
            <person name="Cheng C.K."/>
            <person name="Deng J."/>
            <person name="Dietrich F.S."/>
            <person name="Fargo D.C."/>
            <person name="Farman M.L."/>
            <person name="Gathman A.C."/>
            <person name="Goldberg J."/>
            <person name="Guigo R."/>
            <person name="Hoegger P.J."/>
            <person name="Hooker J.B."/>
            <person name="Huggins A."/>
            <person name="James T.Y."/>
            <person name="Kamada T."/>
            <person name="Kilaru S."/>
            <person name="Kodira C."/>
            <person name="Kues U."/>
            <person name="Kupfer D."/>
            <person name="Kwan H.S."/>
            <person name="Lomsadze A."/>
            <person name="Li W."/>
            <person name="Lilly W.W."/>
            <person name="Ma L.J."/>
            <person name="Mackey A.J."/>
            <person name="Manning G."/>
            <person name="Martin F."/>
            <person name="Muraguchi H."/>
            <person name="Natvig D.O."/>
            <person name="Palmerini H."/>
            <person name="Ramesh M.A."/>
            <person name="Rehmeyer C.J."/>
            <person name="Roe B.A."/>
            <person name="Shenoy N."/>
            <person name="Stanke M."/>
            <person name="Ter-Hovhannisyan V."/>
            <person name="Tunlid A."/>
            <person name="Velagapudi R."/>
            <person name="Vision T.J."/>
            <person name="Zeng Q."/>
            <person name="Zolan M.E."/>
            <person name="Pukkila P.J."/>
        </authorList>
    </citation>
    <scope>NUCLEOTIDE SEQUENCE [LARGE SCALE GENOMIC DNA]</scope>
    <source>
        <strain evidence="2">Okayama-7 / 130 / ATCC MYA-4618 / FGSC 9003</strain>
    </source>
</reference>
<evidence type="ECO:0000313" key="1">
    <source>
        <dbReference type="EMBL" id="EFI26805.1"/>
    </source>
</evidence>
<dbReference type="GeneID" id="9378624"/>
<proteinExistence type="predicted"/>
<sequence length="80" mass="8849">MMDQGARFGRKQTGGAWLGCLTTERDQRSTPGNNDYVLVLALVTSDPSKISHRTLTGITTQYPPVTQYHPKINLGEFLPT</sequence>
<dbReference type="EMBL" id="AACS02000011">
    <property type="protein sequence ID" value="EFI26805.1"/>
    <property type="molecule type" value="Genomic_DNA"/>
</dbReference>
<name>D6RQ87_COPC7</name>
<evidence type="ECO:0000313" key="2">
    <source>
        <dbReference type="Proteomes" id="UP000001861"/>
    </source>
</evidence>